<dbReference type="Proteomes" id="UP000002051">
    <property type="component" value="Unassembled WGS sequence"/>
</dbReference>
<evidence type="ECO:0000313" key="2">
    <source>
        <dbReference type="EMBL" id="KEH40793.1"/>
    </source>
</evidence>
<evidence type="ECO:0000313" key="4">
    <source>
        <dbReference type="Proteomes" id="UP000002051"/>
    </source>
</evidence>
<protein>
    <submittedName>
        <fullName evidence="2">Transmembrane protein, putative</fullName>
    </submittedName>
</protein>
<name>A0A072VH82_MEDTR</name>
<keyword evidence="1 2" id="KW-0812">Transmembrane</keyword>
<organism evidence="2 4">
    <name type="scientific">Medicago truncatula</name>
    <name type="common">Barrel medic</name>
    <name type="synonym">Medicago tribuloides</name>
    <dbReference type="NCBI Taxonomy" id="3880"/>
    <lineage>
        <taxon>Eukaryota</taxon>
        <taxon>Viridiplantae</taxon>
        <taxon>Streptophyta</taxon>
        <taxon>Embryophyta</taxon>
        <taxon>Tracheophyta</taxon>
        <taxon>Spermatophyta</taxon>
        <taxon>Magnoliopsida</taxon>
        <taxon>eudicotyledons</taxon>
        <taxon>Gunneridae</taxon>
        <taxon>Pentapetalae</taxon>
        <taxon>rosids</taxon>
        <taxon>fabids</taxon>
        <taxon>Fabales</taxon>
        <taxon>Fabaceae</taxon>
        <taxon>Papilionoideae</taxon>
        <taxon>50 kb inversion clade</taxon>
        <taxon>NPAAA clade</taxon>
        <taxon>Hologalegina</taxon>
        <taxon>IRL clade</taxon>
        <taxon>Trifolieae</taxon>
        <taxon>Medicago</taxon>
    </lineage>
</organism>
<reference evidence="3" key="3">
    <citation type="submission" date="2015-04" db="UniProtKB">
        <authorList>
            <consortium name="EnsemblPlants"/>
        </authorList>
    </citation>
    <scope>IDENTIFICATION</scope>
    <source>
        <strain evidence="3">cv. Jemalong A17</strain>
    </source>
</reference>
<reference evidence="2 4" key="1">
    <citation type="journal article" date="2011" name="Nature">
        <title>The Medicago genome provides insight into the evolution of rhizobial symbioses.</title>
        <authorList>
            <person name="Young N.D."/>
            <person name="Debelle F."/>
            <person name="Oldroyd G.E."/>
            <person name="Geurts R."/>
            <person name="Cannon S.B."/>
            <person name="Udvardi M.K."/>
            <person name="Benedito V.A."/>
            <person name="Mayer K.F."/>
            <person name="Gouzy J."/>
            <person name="Schoof H."/>
            <person name="Van de Peer Y."/>
            <person name="Proost S."/>
            <person name="Cook D.R."/>
            <person name="Meyers B.C."/>
            <person name="Spannagl M."/>
            <person name="Cheung F."/>
            <person name="De Mita S."/>
            <person name="Krishnakumar V."/>
            <person name="Gundlach H."/>
            <person name="Zhou S."/>
            <person name="Mudge J."/>
            <person name="Bharti A.K."/>
            <person name="Murray J.D."/>
            <person name="Naoumkina M.A."/>
            <person name="Rosen B."/>
            <person name="Silverstein K.A."/>
            <person name="Tang H."/>
            <person name="Rombauts S."/>
            <person name="Zhao P.X."/>
            <person name="Zhou P."/>
            <person name="Barbe V."/>
            <person name="Bardou P."/>
            <person name="Bechner M."/>
            <person name="Bellec A."/>
            <person name="Berger A."/>
            <person name="Berges H."/>
            <person name="Bidwell S."/>
            <person name="Bisseling T."/>
            <person name="Choisne N."/>
            <person name="Couloux A."/>
            <person name="Denny R."/>
            <person name="Deshpande S."/>
            <person name="Dai X."/>
            <person name="Doyle J.J."/>
            <person name="Dudez A.M."/>
            <person name="Farmer A.D."/>
            <person name="Fouteau S."/>
            <person name="Franken C."/>
            <person name="Gibelin C."/>
            <person name="Gish J."/>
            <person name="Goldstein S."/>
            <person name="Gonzalez A.J."/>
            <person name="Green P.J."/>
            <person name="Hallab A."/>
            <person name="Hartog M."/>
            <person name="Hua A."/>
            <person name="Humphray S.J."/>
            <person name="Jeong D.H."/>
            <person name="Jing Y."/>
            <person name="Jocker A."/>
            <person name="Kenton S.M."/>
            <person name="Kim D.J."/>
            <person name="Klee K."/>
            <person name="Lai H."/>
            <person name="Lang C."/>
            <person name="Lin S."/>
            <person name="Macmil S.L."/>
            <person name="Magdelenat G."/>
            <person name="Matthews L."/>
            <person name="McCorrison J."/>
            <person name="Monaghan E.L."/>
            <person name="Mun J.H."/>
            <person name="Najar F.Z."/>
            <person name="Nicholson C."/>
            <person name="Noirot C."/>
            <person name="O'Bleness M."/>
            <person name="Paule C.R."/>
            <person name="Poulain J."/>
            <person name="Prion F."/>
            <person name="Qin B."/>
            <person name="Qu C."/>
            <person name="Retzel E.F."/>
            <person name="Riddle C."/>
            <person name="Sallet E."/>
            <person name="Samain S."/>
            <person name="Samson N."/>
            <person name="Sanders I."/>
            <person name="Saurat O."/>
            <person name="Scarpelli C."/>
            <person name="Schiex T."/>
            <person name="Segurens B."/>
            <person name="Severin A.J."/>
            <person name="Sherrier D.J."/>
            <person name="Shi R."/>
            <person name="Sims S."/>
            <person name="Singer S.R."/>
            <person name="Sinharoy S."/>
            <person name="Sterck L."/>
            <person name="Viollet A."/>
            <person name="Wang B.B."/>
            <person name="Wang K."/>
            <person name="Wang M."/>
            <person name="Wang X."/>
            <person name="Warfsmann J."/>
            <person name="Weissenbach J."/>
            <person name="White D.D."/>
            <person name="White J.D."/>
            <person name="Wiley G.B."/>
            <person name="Wincker P."/>
            <person name="Xing Y."/>
            <person name="Yang L."/>
            <person name="Yao Z."/>
            <person name="Ying F."/>
            <person name="Zhai J."/>
            <person name="Zhou L."/>
            <person name="Zuber A."/>
            <person name="Denarie J."/>
            <person name="Dixon R.A."/>
            <person name="May G.D."/>
            <person name="Schwartz D.C."/>
            <person name="Rogers J."/>
            <person name="Quetier F."/>
            <person name="Town C.D."/>
            <person name="Roe B.A."/>
        </authorList>
    </citation>
    <scope>NUCLEOTIDE SEQUENCE [LARGE SCALE GENOMIC DNA]</scope>
    <source>
        <strain evidence="2">A17</strain>
        <strain evidence="3 4">cv. Jemalong A17</strain>
    </source>
</reference>
<dbReference type="EMBL" id="CM001217">
    <property type="protein sequence ID" value="KEH40793.1"/>
    <property type="molecule type" value="Genomic_DNA"/>
</dbReference>
<keyword evidence="4" id="KW-1185">Reference proteome</keyword>
<dbReference type="AlphaFoldDB" id="A0A072VH82"/>
<accession>A0A072VH82</accession>
<keyword evidence="1" id="KW-0472">Membrane</keyword>
<dbReference type="EnsemblPlants" id="KEH40793">
    <property type="protein sequence ID" value="KEH40793"/>
    <property type="gene ID" value="MTR_1g035410"/>
</dbReference>
<proteinExistence type="predicted"/>
<evidence type="ECO:0000256" key="1">
    <source>
        <dbReference type="SAM" id="Phobius"/>
    </source>
</evidence>
<gene>
    <name evidence="2" type="ordered locus">MTR_1g035410</name>
</gene>
<sequence>MINESISLTKGLTALQEFYGINLVFIGLGWLFASAFTYVDNELHRSLNRIHMYCYG</sequence>
<feature type="transmembrane region" description="Helical" evidence="1">
    <location>
        <begin position="18"/>
        <end position="39"/>
    </location>
</feature>
<keyword evidence="1" id="KW-1133">Transmembrane helix</keyword>
<evidence type="ECO:0000313" key="3">
    <source>
        <dbReference type="EnsemblPlants" id="KEH40793"/>
    </source>
</evidence>
<reference evidence="2 4" key="2">
    <citation type="journal article" date="2014" name="BMC Genomics">
        <title>An improved genome release (version Mt4.0) for the model legume Medicago truncatula.</title>
        <authorList>
            <person name="Tang H."/>
            <person name="Krishnakumar V."/>
            <person name="Bidwell S."/>
            <person name="Rosen B."/>
            <person name="Chan A."/>
            <person name="Zhou S."/>
            <person name="Gentzbittel L."/>
            <person name="Childs K.L."/>
            <person name="Yandell M."/>
            <person name="Gundlach H."/>
            <person name="Mayer K.F."/>
            <person name="Schwartz D.C."/>
            <person name="Town C.D."/>
        </authorList>
    </citation>
    <scope>GENOME REANNOTATION</scope>
    <source>
        <strain evidence="2">A17</strain>
        <strain evidence="3 4">cv. Jemalong A17</strain>
    </source>
</reference>
<dbReference type="HOGENOM" id="CLU_3017216_0_0_1"/>